<keyword evidence="1" id="KW-0732">Signal</keyword>
<dbReference type="GO" id="GO:0005975">
    <property type="term" value="P:carbohydrate metabolic process"/>
    <property type="evidence" value="ECO:0007669"/>
    <property type="project" value="InterPro"/>
</dbReference>
<evidence type="ECO:0000313" key="3">
    <source>
        <dbReference type="EMBL" id="TWT81558.1"/>
    </source>
</evidence>
<accession>A0A5C5Z2K5</accession>
<dbReference type="Gene3D" id="1.50.10.10">
    <property type="match status" value="1"/>
</dbReference>
<evidence type="ECO:0000313" key="4">
    <source>
        <dbReference type="Proteomes" id="UP000315010"/>
    </source>
</evidence>
<dbReference type="InterPro" id="IPR012341">
    <property type="entry name" value="6hp_glycosidase-like_sf"/>
</dbReference>
<comment type="caution">
    <text evidence="3">The sequence shown here is derived from an EMBL/GenBank/DDBJ whole genome shotgun (WGS) entry which is preliminary data.</text>
</comment>
<organism evidence="3 4">
    <name type="scientific">Novipirellula herctigrandis</name>
    <dbReference type="NCBI Taxonomy" id="2527986"/>
    <lineage>
        <taxon>Bacteria</taxon>
        <taxon>Pseudomonadati</taxon>
        <taxon>Planctomycetota</taxon>
        <taxon>Planctomycetia</taxon>
        <taxon>Pirellulales</taxon>
        <taxon>Pirellulaceae</taxon>
        <taxon>Novipirellula</taxon>
    </lineage>
</organism>
<feature type="chain" id="PRO_5022857144" description="DUF5703 domain-containing protein" evidence="1">
    <location>
        <begin position="20"/>
        <end position="811"/>
    </location>
</feature>
<dbReference type="InterPro" id="IPR043757">
    <property type="entry name" value="DUF5703_N"/>
</dbReference>
<feature type="domain" description="DUF5703" evidence="2">
    <location>
        <begin position="33"/>
        <end position="336"/>
    </location>
</feature>
<dbReference type="OrthoDB" id="101302at2"/>
<reference evidence="3 4" key="1">
    <citation type="submission" date="2019-02" db="EMBL/GenBank/DDBJ databases">
        <title>Deep-cultivation of Planctomycetes and their phenomic and genomic characterization uncovers novel biology.</title>
        <authorList>
            <person name="Wiegand S."/>
            <person name="Jogler M."/>
            <person name="Boedeker C."/>
            <person name="Pinto D."/>
            <person name="Vollmers J."/>
            <person name="Rivas-Marin E."/>
            <person name="Kohn T."/>
            <person name="Peeters S.H."/>
            <person name="Heuer A."/>
            <person name="Rast P."/>
            <person name="Oberbeckmann S."/>
            <person name="Bunk B."/>
            <person name="Jeske O."/>
            <person name="Meyerdierks A."/>
            <person name="Storesund J.E."/>
            <person name="Kallscheuer N."/>
            <person name="Luecker S."/>
            <person name="Lage O.M."/>
            <person name="Pohl T."/>
            <person name="Merkel B.J."/>
            <person name="Hornburger P."/>
            <person name="Mueller R.-W."/>
            <person name="Bruemmer F."/>
            <person name="Labrenz M."/>
            <person name="Spormann A.M."/>
            <person name="Op Den Camp H."/>
            <person name="Overmann J."/>
            <person name="Amann R."/>
            <person name="Jetten M.S.M."/>
            <person name="Mascher T."/>
            <person name="Medema M.H."/>
            <person name="Devos D.P."/>
            <person name="Kaster A.-K."/>
            <person name="Ovreas L."/>
            <person name="Rohde M."/>
            <person name="Galperin M.Y."/>
            <person name="Jogler C."/>
        </authorList>
    </citation>
    <scope>NUCLEOTIDE SEQUENCE [LARGE SCALE GENOMIC DNA]</scope>
    <source>
        <strain evidence="3 4">CA13</strain>
    </source>
</reference>
<dbReference type="AlphaFoldDB" id="A0A5C5Z2K5"/>
<dbReference type="Proteomes" id="UP000315010">
    <property type="component" value="Unassembled WGS sequence"/>
</dbReference>
<proteinExistence type="predicted"/>
<dbReference type="EMBL" id="SJPJ01000001">
    <property type="protein sequence ID" value="TWT81558.1"/>
    <property type="molecule type" value="Genomic_DNA"/>
</dbReference>
<name>A0A5C5Z2K5_9BACT</name>
<evidence type="ECO:0000256" key="1">
    <source>
        <dbReference type="SAM" id="SignalP"/>
    </source>
</evidence>
<feature type="signal peptide" evidence="1">
    <location>
        <begin position="1"/>
        <end position="19"/>
    </location>
</feature>
<dbReference type="Pfam" id="PF18961">
    <property type="entry name" value="DUF5703_N"/>
    <property type="match status" value="1"/>
</dbReference>
<gene>
    <name evidence="3" type="ORF">CA13_30110</name>
</gene>
<dbReference type="InterPro" id="IPR008928">
    <property type="entry name" value="6-hairpin_glycosidase_sf"/>
</dbReference>
<protein>
    <recommendedName>
        <fullName evidence="2">DUF5703 domain-containing protein</fullName>
    </recommendedName>
</protein>
<sequence precursor="true">MFRTLCVLAVAGLMTGAAASENGFWTDRYDIEWTSPSQNVSGNMPVGAGDMACNVWVEKATGDLMFYIQRSGSFTEIGEHIKLGRIRITLAPNPLKDCTDFSQKLILKDGYIAIRAKGKDEADFEIRINLWVDQLTHSVNVTIDADQPVSYRAAYENWRTEDKSLVENPENIEKGKIGTIRFGAFSYVLAPFEVIKLKDEGFKHDGDSILFYHRNPAETMSPNFGIKQQGLEQYKDQLTNVIKHRTMGGKLFAEDALSDGAGEGRYYKTDFKSLILKSRSPVKNHHIFVATHIAQRDDVEDWVSELQASCEKVFETKGSFAKNKDWWQKFWDRSRIVVSPDQKDEKSPIWQMGKNYNLMRYQLGGNAYGEFPTKFNGGNLTFDDRPGYDPDWRRWGGDFFTGQNQRLLYWPMLKSGDFDMMPPQFDLYRKALPGAMIRVKDAFGHGGAAFSENTDASGIHIPFCYGWDDPTSKYRRGEAIPFCSPELRAYMGHGSPVEKGVMCNPSVAWYYHLQLEFAYMIMERYRYTGESFEQYMPLIRESLKFYDEHYQVRKKNRDGSPLDENGKLVIYPSQACEAYKGVKNPVDAICGLRACLDLLIEIDEPYLSPKDKAYFRSFLDRVPELPFDELEGHRVMSPAEDAELYNSSEAPQWYPLFPYNRFSLLDDEMQTFHNTWKYDTSMRRTHGGWNQIGIFLARMGMTEEALEYHKKKFADDTRHRFPTFWGPNYDGIPDHNHGGAGMIGLQEMLMQCFGDSILVLPAWPKDIDVDFKLHAPKQTVVEVTFKLGKIQSLKVSPKEREQDVITEFQRP</sequence>
<keyword evidence="4" id="KW-1185">Reference proteome</keyword>
<evidence type="ECO:0000259" key="2">
    <source>
        <dbReference type="Pfam" id="PF18961"/>
    </source>
</evidence>
<dbReference type="SUPFAM" id="SSF48208">
    <property type="entry name" value="Six-hairpin glycosidases"/>
    <property type="match status" value="1"/>
</dbReference>